<reference evidence="1 2" key="1">
    <citation type="journal article" date="2005" name="Int. J. Syst. Evol. Microbiol.">
        <title>Bacillus litoralis sp. nov., isolated from a tidal flat of the Yellow Sea in Korea.</title>
        <authorList>
            <person name="Yoon J.H."/>
            <person name="Oh T.K."/>
        </authorList>
    </citation>
    <scope>NUCLEOTIDE SEQUENCE [LARGE SCALE GENOMIC DNA]</scope>
    <source>
        <strain evidence="1 2">SW-211</strain>
    </source>
</reference>
<proteinExistence type="predicted"/>
<comment type="caution">
    <text evidence="1">The sequence shown here is derived from an EMBL/GenBank/DDBJ whole genome shotgun (WGS) entry which is preliminary data.</text>
</comment>
<organism evidence="1 2">
    <name type="scientific">Metabacillus litoralis</name>
    <dbReference type="NCBI Taxonomy" id="152268"/>
    <lineage>
        <taxon>Bacteria</taxon>
        <taxon>Bacillati</taxon>
        <taxon>Bacillota</taxon>
        <taxon>Bacilli</taxon>
        <taxon>Bacillales</taxon>
        <taxon>Bacillaceae</taxon>
        <taxon>Metabacillus</taxon>
    </lineage>
</organism>
<dbReference type="Pfam" id="PF14345">
    <property type="entry name" value="GDYXXLXY"/>
    <property type="match status" value="1"/>
</dbReference>
<dbReference type="Proteomes" id="UP000321363">
    <property type="component" value="Unassembled WGS sequence"/>
</dbReference>
<gene>
    <name evidence="1" type="ORF">FS935_19540</name>
</gene>
<accession>A0A5C6VLF2</accession>
<sequence>MVKVSLKRKPSKMFWISLLIPLLVLSSMLIKPVNTMVNGKQITLATIPVDPRDLFYGDYVILDLEIEEIDISLLEASMKKKLEQSAYDQNLTVYVSLKKEDNGIYQAISVNEDKPDGLFVKGKMSPYIMDNSWDEESVSKQTVSIEYGINRFYVEEGTGLELEDSASKGQVLVSVKIHDGYPILTDIKDVK</sequence>
<dbReference type="AlphaFoldDB" id="A0A5C6VLF2"/>
<protein>
    <submittedName>
        <fullName evidence="1">GDYXXLXY domain-containing protein</fullName>
    </submittedName>
</protein>
<dbReference type="InterPro" id="IPR025833">
    <property type="entry name" value="GDYXXLXY"/>
</dbReference>
<evidence type="ECO:0000313" key="2">
    <source>
        <dbReference type="Proteomes" id="UP000321363"/>
    </source>
</evidence>
<name>A0A5C6VLF2_9BACI</name>
<dbReference type="EMBL" id="VOQF01000015">
    <property type="protein sequence ID" value="TXC85840.1"/>
    <property type="molecule type" value="Genomic_DNA"/>
</dbReference>
<keyword evidence="2" id="KW-1185">Reference proteome</keyword>
<evidence type="ECO:0000313" key="1">
    <source>
        <dbReference type="EMBL" id="TXC85840.1"/>
    </source>
</evidence>